<keyword evidence="5" id="KW-1185">Reference proteome</keyword>
<dbReference type="InterPro" id="IPR027417">
    <property type="entry name" value="P-loop_NTPase"/>
</dbReference>
<gene>
    <name evidence="4" type="ORF">PCOR1329_LOCUS20709</name>
</gene>
<dbReference type="SUPFAM" id="SSF52540">
    <property type="entry name" value="P-loop containing nucleoside triphosphate hydrolases"/>
    <property type="match status" value="1"/>
</dbReference>
<evidence type="ECO:0000256" key="2">
    <source>
        <dbReference type="ARBA" id="ARBA00022840"/>
    </source>
</evidence>
<reference evidence="4" key="1">
    <citation type="submission" date="2023-10" db="EMBL/GenBank/DDBJ databases">
        <authorList>
            <person name="Chen Y."/>
            <person name="Shah S."/>
            <person name="Dougan E. K."/>
            <person name="Thang M."/>
            <person name="Chan C."/>
        </authorList>
    </citation>
    <scope>NUCLEOTIDE SEQUENCE [LARGE SCALE GENOMIC DNA]</scope>
</reference>
<feature type="domain" description="ABC transporter" evidence="3">
    <location>
        <begin position="2"/>
        <end position="119"/>
    </location>
</feature>
<evidence type="ECO:0000313" key="5">
    <source>
        <dbReference type="Proteomes" id="UP001189429"/>
    </source>
</evidence>
<dbReference type="InterPro" id="IPR003439">
    <property type="entry name" value="ABC_transporter-like_ATP-bd"/>
</dbReference>
<sequence>MALARLADITAGQITVDGVDVTSMPLHTLRVCIAWVPQEPSFFAGTLRSNLDPFQQYGDSEVWEALRGVEMAEALGREGLQLEMAQQGSNFSAGERQLLSLSRSLLQRRRILCLDEAFANVDFATDAKVQRPFAGRRRASGSRSS</sequence>
<dbReference type="PANTHER" id="PTHR24223">
    <property type="entry name" value="ATP-BINDING CASSETTE SUB-FAMILY C"/>
    <property type="match status" value="1"/>
</dbReference>
<comment type="caution">
    <text evidence="4">The sequence shown here is derived from an EMBL/GenBank/DDBJ whole genome shotgun (WGS) entry which is preliminary data.</text>
</comment>
<dbReference type="InterPro" id="IPR050173">
    <property type="entry name" value="ABC_transporter_C-like"/>
</dbReference>
<dbReference type="EMBL" id="CAUYUJ010006721">
    <property type="protein sequence ID" value="CAK0818421.1"/>
    <property type="molecule type" value="Genomic_DNA"/>
</dbReference>
<accession>A0ABN9RH68</accession>
<dbReference type="Pfam" id="PF00005">
    <property type="entry name" value="ABC_tran"/>
    <property type="match status" value="1"/>
</dbReference>
<evidence type="ECO:0000313" key="4">
    <source>
        <dbReference type="EMBL" id="CAK0818421.1"/>
    </source>
</evidence>
<name>A0ABN9RH68_9DINO</name>
<evidence type="ECO:0000256" key="1">
    <source>
        <dbReference type="ARBA" id="ARBA00022741"/>
    </source>
</evidence>
<evidence type="ECO:0000259" key="3">
    <source>
        <dbReference type="Pfam" id="PF00005"/>
    </source>
</evidence>
<proteinExistence type="predicted"/>
<dbReference type="Gene3D" id="3.40.50.300">
    <property type="entry name" value="P-loop containing nucleotide triphosphate hydrolases"/>
    <property type="match status" value="1"/>
</dbReference>
<protein>
    <recommendedName>
        <fullName evidence="3">ABC transporter domain-containing protein</fullName>
    </recommendedName>
</protein>
<organism evidence="4 5">
    <name type="scientific">Prorocentrum cordatum</name>
    <dbReference type="NCBI Taxonomy" id="2364126"/>
    <lineage>
        <taxon>Eukaryota</taxon>
        <taxon>Sar</taxon>
        <taxon>Alveolata</taxon>
        <taxon>Dinophyceae</taxon>
        <taxon>Prorocentrales</taxon>
        <taxon>Prorocentraceae</taxon>
        <taxon>Prorocentrum</taxon>
    </lineage>
</organism>
<keyword evidence="1" id="KW-0547">Nucleotide-binding</keyword>
<keyword evidence="2" id="KW-0067">ATP-binding</keyword>
<dbReference type="Proteomes" id="UP001189429">
    <property type="component" value="Unassembled WGS sequence"/>
</dbReference>